<protein>
    <recommendedName>
        <fullName evidence="3">Isopenicillin N synthase-like Fe(2+) 2OG dioxygenase domain-containing protein</fullName>
    </recommendedName>
</protein>
<gene>
    <name evidence="4" type="ORF">OIDMADRAFT_27751</name>
</gene>
<dbReference type="AlphaFoldDB" id="A0A0C3DHX0"/>
<comment type="similarity">
    <text evidence="1">Belongs to the iron/ascorbate-dependent oxidoreductase family.</text>
</comment>
<dbReference type="EMBL" id="KN832875">
    <property type="protein sequence ID" value="KIN01583.1"/>
    <property type="molecule type" value="Genomic_DNA"/>
</dbReference>
<evidence type="ECO:0000313" key="4">
    <source>
        <dbReference type="EMBL" id="KIN01583.1"/>
    </source>
</evidence>
<dbReference type="HOGENOM" id="CLU_063278_0_0_1"/>
<dbReference type="Gene3D" id="2.60.120.330">
    <property type="entry name" value="B-lactam Antibiotic, Isopenicillin N Synthase, Chain"/>
    <property type="match status" value="1"/>
</dbReference>
<organism evidence="4 5">
    <name type="scientific">Oidiodendron maius (strain Zn)</name>
    <dbReference type="NCBI Taxonomy" id="913774"/>
    <lineage>
        <taxon>Eukaryota</taxon>
        <taxon>Fungi</taxon>
        <taxon>Dikarya</taxon>
        <taxon>Ascomycota</taxon>
        <taxon>Pezizomycotina</taxon>
        <taxon>Leotiomycetes</taxon>
        <taxon>Leotiomycetes incertae sedis</taxon>
        <taxon>Myxotrichaceae</taxon>
        <taxon>Oidiodendron</taxon>
    </lineage>
</organism>
<reference evidence="5" key="2">
    <citation type="submission" date="2015-01" db="EMBL/GenBank/DDBJ databases">
        <title>Evolutionary Origins and Diversification of the Mycorrhizal Mutualists.</title>
        <authorList>
            <consortium name="DOE Joint Genome Institute"/>
            <consortium name="Mycorrhizal Genomics Consortium"/>
            <person name="Kohler A."/>
            <person name="Kuo A."/>
            <person name="Nagy L.G."/>
            <person name="Floudas D."/>
            <person name="Copeland A."/>
            <person name="Barry K.W."/>
            <person name="Cichocki N."/>
            <person name="Veneault-Fourrey C."/>
            <person name="LaButti K."/>
            <person name="Lindquist E.A."/>
            <person name="Lipzen A."/>
            <person name="Lundell T."/>
            <person name="Morin E."/>
            <person name="Murat C."/>
            <person name="Riley R."/>
            <person name="Ohm R."/>
            <person name="Sun H."/>
            <person name="Tunlid A."/>
            <person name="Henrissat B."/>
            <person name="Grigoriev I.V."/>
            <person name="Hibbett D.S."/>
            <person name="Martin F."/>
        </authorList>
    </citation>
    <scope>NUCLEOTIDE SEQUENCE [LARGE SCALE GENOMIC DNA]</scope>
    <source>
        <strain evidence="5">Zn</strain>
    </source>
</reference>
<accession>A0A0C3DHX0</accession>
<sequence length="372" mass="41876">MLCIKWRKQKKPERLETLEKPKDDHAPSITPALSLPPLRPLDLPKILLEHQFALSDQGWSTVTYDGLNDSLYKSSEALFMAGKAFFDRPVSYKDGFKTAKGSEEGWSRVEGEKEFITLRTLDNTPEEFKEAASTYWRIAGEYLNQLLGLLARSLGLPAEALTVFSDPCIELGPERTATMLRIFRYEGFEGQESKIVAEPHKDLGLLSLVIGDSPGLEVFDRHAKGWFPIERSYNRPAGSILVGRQLQLLSNSRYTPGPHLVRSYTDPPAQANESGEPPACKYRYSIVFVLRAHSPVPVDTDKLTTTITGDFKTPMRNIVAGDLFRDIRNSHYNINTTIEKRNEQRQKLAEKKQQQLSAGGPEIRVENATSQP</sequence>
<feature type="compositionally biased region" description="Basic and acidic residues" evidence="2">
    <location>
        <begin position="343"/>
        <end position="353"/>
    </location>
</feature>
<dbReference type="STRING" id="913774.A0A0C3DHX0"/>
<feature type="region of interest" description="Disordered" evidence="2">
    <location>
        <begin position="343"/>
        <end position="372"/>
    </location>
</feature>
<reference evidence="4 5" key="1">
    <citation type="submission" date="2014-04" db="EMBL/GenBank/DDBJ databases">
        <authorList>
            <consortium name="DOE Joint Genome Institute"/>
            <person name="Kuo A."/>
            <person name="Martino E."/>
            <person name="Perotto S."/>
            <person name="Kohler A."/>
            <person name="Nagy L.G."/>
            <person name="Floudas D."/>
            <person name="Copeland A."/>
            <person name="Barry K.W."/>
            <person name="Cichocki N."/>
            <person name="Veneault-Fourrey C."/>
            <person name="LaButti K."/>
            <person name="Lindquist E.A."/>
            <person name="Lipzen A."/>
            <person name="Lundell T."/>
            <person name="Morin E."/>
            <person name="Murat C."/>
            <person name="Sun H."/>
            <person name="Tunlid A."/>
            <person name="Henrissat B."/>
            <person name="Grigoriev I.V."/>
            <person name="Hibbett D.S."/>
            <person name="Martin F."/>
            <person name="Nordberg H.P."/>
            <person name="Cantor M.N."/>
            <person name="Hua S.X."/>
        </authorList>
    </citation>
    <scope>NUCLEOTIDE SEQUENCE [LARGE SCALE GENOMIC DNA]</scope>
    <source>
        <strain evidence="4 5">Zn</strain>
    </source>
</reference>
<evidence type="ECO:0000256" key="2">
    <source>
        <dbReference type="SAM" id="MobiDB-lite"/>
    </source>
</evidence>
<keyword evidence="5" id="KW-1185">Reference proteome</keyword>
<feature type="domain" description="Isopenicillin N synthase-like Fe(2+) 2OG dioxygenase" evidence="3">
    <location>
        <begin position="183"/>
        <end position="290"/>
    </location>
</feature>
<dbReference type="InterPro" id="IPR044861">
    <property type="entry name" value="IPNS-like_FE2OG_OXY"/>
</dbReference>
<dbReference type="InterPro" id="IPR050231">
    <property type="entry name" value="Iron_ascorbate_oxido_reductase"/>
</dbReference>
<dbReference type="OrthoDB" id="288590at2759"/>
<dbReference type="PANTHER" id="PTHR47990">
    <property type="entry name" value="2-OXOGLUTARATE (2OG) AND FE(II)-DEPENDENT OXYGENASE SUPERFAMILY PROTEIN-RELATED"/>
    <property type="match status" value="1"/>
</dbReference>
<dbReference type="InParanoid" id="A0A0C3DHX0"/>
<dbReference type="Pfam" id="PF03171">
    <property type="entry name" value="2OG-FeII_Oxy"/>
    <property type="match status" value="1"/>
</dbReference>
<dbReference type="InterPro" id="IPR027443">
    <property type="entry name" value="IPNS-like_sf"/>
</dbReference>
<dbReference type="SUPFAM" id="SSF51197">
    <property type="entry name" value="Clavaminate synthase-like"/>
    <property type="match status" value="1"/>
</dbReference>
<evidence type="ECO:0000259" key="3">
    <source>
        <dbReference type="Pfam" id="PF03171"/>
    </source>
</evidence>
<proteinExistence type="inferred from homology"/>
<evidence type="ECO:0000256" key="1">
    <source>
        <dbReference type="ARBA" id="ARBA00008056"/>
    </source>
</evidence>
<name>A0A0C3DHX0_OIDMZ</name>
<evidence type="ECO:0000313" key="5">
    <source>
        <dbReference type="Proteomes" id="UP000054321"/>
    </source>
</evidence>
<dbReference type="Proteomes" id="UP000054321">
    <property type="component" value="Unassembled WGS sequence"/>
</dbReference>